<dbReference type="Proteomes" id="UP000007879">
    <property type="component" value="Unassembled WGS sequence"/>
</dbReference>
<dbReference type="OrthoDB" id="2160638at2759"/>
<reference evidence="6" key="1">
    <citation type="journal article" date="2010" name="Nature">
        <title>The Amphimedon queenslandica genome and the evolution of animal complexity.</title>
        <authorList>
            <person name="Srivastava M."/>
            <person name="Simakov O."/>
            <person name="Chapman J."/>
            <person name="Fahey B."/>
            <person name="Gauthier M.E."/>
            <person name="Mitros T."/>
            <person name="Richards G.S."/>
            <person name="Conaco C."/>
            <person name="Dacre M."/>
            <person name="Hellsten U."/>
            <person name="Larroux C."/>
            <person name="Putnam N.H."/>
            <person name="Stanke M."/>
            <person name="Adamska M."/>
            <person name="Darling A."/>
            <person name="Degnan S.M."/>
            <person name="Oakley T.H."/>
            <person name="Plachetzki D.C."/>
            <person name="Zhai Y."/>
            <person name="Adamski M."/>
            <person name="Calcino A."/>
            <person name="Cummins S.F."/>
            <person name="Goodstein D.M."/>
            <person name="Harris C."/>
            <person name="Jackson D.J."/>
            <person name="Leys S.P."/>
            <person name="Shu S."/>
            <person name="Woodcroft B.J."/>
            <person name="Vervoort M."/>
            <person name="Kosik K.S."/>
            <person name="Manning G."/>
            <person name="Degnan B.M."/>
            <person name="Rokhsar D.S."/>
        </authorList>
    </citation>
    <scope>NUCLEOTIDE SEQUENCE [LARGE SCALE GENOMIC DNA]</scope>
</reference>
<dbReference type="PANTHER" id="PTHR15431:SF9">
    <property type="entry name" value="CENTROSOMAL PROTEIN 43"/>
    <property type="match status" value="1"/>
</dbReference>
<dbReference type="Gene3D" id="1.20.960.40">
    <property type="match status" value="1"/>
</dbReference>
<evidence type="ECO:0000256" key="1">
    <source>
        <dbReference type="ARBA" id="ARBA00022490"/>
    </source>
</evidence>
<evidence type="ECO:0000256" key="2">
    <source>
        <dbReference type="ARBA" id="ARBA00023212"/>
    </source>
</evidence>
<feature type="domain" description="FGFR1 oncogene partner (FOP) N-terminal dimerisation" evidence="4">
    <location>
        <begin position="52"/>
        <end position="126"/>
    </location>
</feature>
<dbReference type="GO" id="GO:0034453">
    <property type="term" value="P:microtubule anchoring"/>
    <property type="evidence" value="ECO:0007669"/>
    <property type="project" value="InterPro"/>
</dbReference>
<keyword evidence="1" id="KW-0963">Cytoplasm</keyword>
<keyword evidence="6" id="KW-1185">Reference proteome</keyword>
<dbReference type="Pfam" id="PF09398">
    <property type="entry name" value="FOP_dimer"/>
    <property type="match status" value="1"/>
</dbReference>
<dbReference type="STRING" id="400682.A0A1X7VJK3"/>
<evidence type="ECO:0000256" key="3">
    <source>
        <dbReference type="SAM" id="MobiDB-lite"/>
    </source>
</evidence>
<feature type="region of interest" description="Disordered" evidence="3">
    <location>
        <begin position="129"/>
        <end position="149"/>
    </location>
</feature>
<dbReference type="PANTHER" id="PTHR15431">
    <property type="entry name" value="FGFR1 ONCOGENE PARTNER/LISH DOMAIN-CONTAINING PROTEIN"/>
    <property type="match status" value="1"/>
</dbReference>
<dbReference type="eggNOG" id="ENOG502QR70">
    <property type="taxonomic scope" value="Eukaryota"/>
</dbReference>
<name>A0A1X7VJK3_AMPQE</name>
<dbReference type="EnsemblMetazoa" id="Aqu2.1.39990_001">
    <property type="protein sequence ID" value="Aqu2.1.39990_001"/>
    <property type="gene ID" value="Aqu2.1.39990"/>
</dbReference>
<feature type="compositionally biased region" description="Acidic residues" evidence="3">
    <location>
        <begin position="247"/>
        <end position="256"/>
    </location>
</feature>
<organism evidence="5">
    <name type="scientific">Amphimedon queenslandica</name>
    <name type="common">Sponge</name>
    <dbReference type="NCBI Taxonomy" id="400682"/>
    <lineage>
        <taxon>Eukaryota</taxon>
        <taxon>Metazoa</taxon>
        <taxon>Porifera</taxon>
        <taxon>Demospongiae</taxon>
        <taxon>Heteroscleromorpha</taxon>
        <taxon>Haplosclerida</taxon>
        <taxon>Niphatidae</taxon>
        <taxon>Amphimedon</taxon>
    </lineage>
</organism>
<accession>A0A1X7VJK3</accession>
<protein>
    <recommendedName>
        <fullName evidence="4">FGFR1 oncogene partner (FOP) N-terminal dimerisation domain-containing protein</fullName>
    </recommendedName>
</protein>
<dbReference type="AlphaFoldDB" id="A0A1X7VJK3"/>
<reference evidence="5" key="2">
    <citation type="submission" date="2017-05" db="UniProtKB">
        <authorList>
            <consortium name="EnsemblMetazoa"/>
        </authorList>
    </citation>
    <scope>IDENTIFICATION</scope>
</reference>
<dbReference type="GO" id="GO:0005813">
    <property type="term" value="C:centrosome"/>
    <property type="evidence" value="ECO:0007669"/>
    <property type="project" value="TreeGrafter"/>
</dbReference>
<feature type="region of interest" description="Disordered" evidence="3">
    <location>
        <begin position="229"/>
        <end position="283"/>
    </location>
</feature>
<dbReference type="KEGG" id="aqu:105316710"/>
<proteinExistence type="predicted"/>
<dbReference type="InParanoid" id="A0A1X7VJK3"/>
<dbReference type="EnsemblMetazoa" id="XM_011411809.2">
    <property type="protein sequence ID" value="XP_011410111.1"/>
    <property type="gene ID" value="LOC105316710"/>
</dbReference>
<keyword evidence="2" id="KW-0206">Cytoskeleton</keyword>
<feature type="compositionally biased region" description="Polar residues" evidence="3">
    <location>
        <begin position="258"/>
        <end position="272"/>
    </location>
</feature>
<gene>
    <name evidence="5" type="primary">105316710</name>
</gene>
<evidence type="ECO:0000313" key="5">
    <source>
        <dbReference type="EnsemblMetazoa" id="Aqu2.1.39990_001"/>
    </source>
</evidence>
<sequence>MAGEEDDDVELRDLVAQTLESQGVLGSIRAQLRASVVLALEEQESKTKPHSLVNKRLTSFLKTKDGQITVGLVREFLEFFELDFTCSVFDPETNVLKSYKGRNQLAADIGLKDNTDTPLLHDVLQQLRNASPTPATPPHLTPSSIPSATPVTMATPVTIATPITMATISSIPPPAVTPISSIPSLKQPEVSAVKPLSSNKGNLFADSKFLVSEGTGLTGGGSDVLARLLDSNSKDPPGTNVAKGVESGEDSEEEDNTNLKYETTDHSLSQASAGDFDYSEQIQ</sequence>
<dbReference type="InterPro" id="IPR018993">
    <property type="entry name" value="FOP_dimerisation-dom_N"/>
</dbReference>
<evidence type="ECO:0000313" key="6">
    <source>
        <dbReference type="Proteomes" id="UP000007879"/>
    </source>
</evidence>
<evidence type="ECO:0000259" key="4">
    <source>
        <dbReference type="Pfam" id="PF09398"/>
    </source>
</evidence>